<evidence type="ECO:0000256" key="5">
    <source>
        <dbReference type="PIRSR" id="PIRSR601461-1"/>
    </source>
</evidence>
<name>A0A0C3CAW2_OIDMZ</name>
<reference evidence="9" key="2">
    <citation type="submission" date="2015-01" db="EMBL/GenBank/DDBJ databases">
        <title>Evolutionary Origins and Diversification of the Mycorrhizal Mutualists.</title>
        <authorList>
            <consortium name="DOE Joint Genome Institute"/>
            <consortium name="Mycorrhizal Genomics Consortium"/>
            <person name="Kohler A."/>
            <person name="Kuo A."/>
            <person name="Nagy L.G."/>
            <person name="Floudas D."/>
            <person name="Copeland A."/>
            <person name="Barry K.W."/>
            <person name="Cichocki N."/>
            <person name="Veneault-Fourrey C."/>
            <person name="LaButti K."/>
            <person name="Lindquist E.A."/>
            <person name="Lipzen A."/>
            <person name="Lundell T."/>
            <person name="Morin E."/>
            <person name="Murat C."/>
            <person name="Riley R."/>
            <person name="Ohm R."/>
            <person name="Sun H."/>
            <person name="Tunlid A."/>
            <person name="Henrissat B."/>
            <person name="Grigoriev I.V."/>
            <person name="Hibbett D.S."/>
            <person name="Martin F."/>
        </authorList>
    </citation>
    <scope>NUCLEOTIDE SEQUENCE [LARGE SCALE GENOMIC DNA]</scope>
    <source>
        <strain evidence="9">Zn</strain>
    </source>
</reference>
<dbReference type="PANTHER" id="PTHR47966">
    <property type="entry name" value="BETA-SITE APP-CLEAVING ENZYME, ISOFORM A-RELATED"/>
    <property type="match status" value="1"/>
</dbReference>
<dbReference type="FunFam" id="2.40.70.10:FF:000026">
    <property type="entry name" value="Endothiapepsin"/>
    <property type="match status" value="1"/>
</dbReference>
<evidence type="ECO:0000256" key="2">
    <source>
        <dbReference type="ARBA" id="ARBA00022670"/>
    </source>
</evidence>
<feature type="domain" description="Peptidase A1" evidence="7">
    <location>
        <begin position="92"/>
        <end position="399"/>
    </location>
</feature>
<feature type="active site" evidence="5">
    <location>
        <position position="291"/>
    </location>
</feature>
<dbReference type="EMBL" id="KN832885">
    <property type="protein sequence ID" value="KIM96063.1"/>
    <property type="molecule type" value="Genomic_DNA"/>
</dbReference>
<evidence type="ECO:0000313" key="9">
    <source>
        <dbReference type="Proteomes" id="UP000054321"/>
    </source>
</evidence>
<keyword evidence="2" id="KW-0645">Protease</keyword>
<dbReference type="GO" id="GO:0006508">
    <property type="term" value="P:proteolysis"/>
    <property type="evidence" value="ECO:0007669"/>
    <property type="project" value="UniProtKB-KW"/>
</dbReference>
<dbReference type="AlphaFoldDB" id="A0A0C3CAW2"/>
<evidence type="ECO:0000259" key="7">
    <source>
        <dbReference type="PROSITE" id="PS51767"/>
    </source>
</evidence>
<dbReference type="InterPro" id="IPR034163">
    <property type="entry name" value="Aspergillopepsin-like_cat_dom"/>
</dbReference>
<dbReference type="InParanoid" id="A0A0C3CAW2"/>
<dbReference type="GO" id="GO:0004190">
    <property type="term" value="F:aspartic-type endopeptidase activity"/>
    <property type="evidence" value="ECO:0007669"/>
    <property type="project" value="UniProtKB-KW"/>
</dbReference>
<keyword evidence="9" id="KW-1185">Reference proteome</keyword>
<feature type="active site" evidence="5">
    <location>
        <position position="108"/>
    </location>
</feature>
<sequence>MLPIATILALALAAQAAPTERAASGSFSIPAVHNVNHVRNGTAAMLKAYKKFNLKPSAEQELSNAFWSELSLSRKRQDGSATASPDPTNVEYLVPVTVGGQTLNLDFDTGSADLWVFSSLLPASERSGHNYYTSSKSSTYKAKSGYTWSIEYADGSGASGSVGTDTVTVGKTTVKGQVIELAKKVSTTFVSDASDGLLGLSFSSINTVSPEPASTFFDNAQSGLDSPLFAAYLPKDADGAYDFGYTDNTKYTGTLVYTDVDDSNGFWEYPSTKYKVGSTSGSMSGYTGITDTGTTLILIGSSAVKAYYKQVSGATNSATDGGYIFPCTATLPDFSFLVGSTHYATVPGSVLNFATAEESGKCFGGIQDVGSGSQNIYGDVFLNANYGVFDASGPSFGFAPFA</sequence>
<dbReference type="Pfam" id="PF00026">
    <property type="entry name" value="Asp"/>
    <property type="match status" value="1"/>
</dbReference>
<keyword evidence="3" id="KW-0064">Aspartyl protease</keyword>
<evidence type="ECO:0000256" key="3">
    <source>
        <dbReference type="ARBA" id="ARBA00022750"/>
    </source>
</evidence>
<evidence type="ECO:0000256" key="1">
    <source>
        <dbReference type="ARBA" id="ARBA00007447"/>
    </source>
</evidence>
<comment type="similarity">
    <text evidence="1">Belongs to the peptidase A1 family.</text>
</comment>
<dbReference type="STRING" id="913774.A0A0C3CAW2"/>
<dbReference type="PROSITE" id="PS51767">
    <property type="entry name" value="PEPTIDASE_A1"/>
    <property type="match status" value="1"/>
</dbReference>
<organism evidence="8 9">
    <name type="scientific">Oidiodendron maius (strain Zn)</name>
    <dbReference type="NCBI Taxonomy" id="913774"/>
    <lineage>
        <taxon>Eukaryota</taxon>
        <taxon>Fungi</taxon>
        <taxon>Dikarya</taxon>
        <taxon>Ascomycota</taxon>
        <taxon>Pezizomycotina</taxon>
        <taxon>Leotiomycetes</taxon>
        <taxon>Leotiomycetes incertae sedis</taxon>
        <taxon>Myxotrichaceae</taxon>
        <taxon>Oidiodendron</taxon>
    </lineage>
</organism>
<evidence type="ECO:0000256" key="6">
    <source>
        <dbReference type="SAM" id="SignalP"/>
    </source>
</evidence>
<dbReference type="InterPro" id="IPR033121">
    <property type="entry name" value="PEPTIDASE_A1"/>
</dbReference>
<dbReference type="InterPro" id="IPR001461">
    <property type="entry name" value="Aspartic_peptidase_A1"/>
</dbReference>
<dbReference type="OrthoDB" id="2747330at2759"/>
<dbReference type="Gene3D" id="2.40.70.10">
    <property type="entry name" value="Acid Proteases"/>
    <property type="match status" value="2"/>
</dbReference>
<keyword evidence="4" id="KW-0378">Hydrolase</keyword>
<reference evidence="8 9" key="1">
    <citation type="submission" date="2014-04" db="EMBL/GenBank/DDBJ databases">
        <authorList>
            <consortium name="DOE Joint Genome Institute"/>
            <person name="Kuo A."/>
            <person name="Martino E."/>
            <person name="Perotto S."/>
            <person name="Kohler A."/>
            <person name="Nagy L.G."/>
            <person name="Floudas D."/>
            <person name="Copeland A."/>
            <person name="Barry K.W."/>
            <person name="Cichocki N."/>
            <person name="Veneault-Fourrey C."/>
            <person name="LaButti K."/>
            <person name="Lindquist E.A."/>
            <person name="Lipzen A."/>
            <person name="Lundell T."/>
            <person name="Morin E."/>
            <person name="Murat C."/>
            <person name="Sun H."/>
            <person name="Tunlid A."/>
            <person name="Henrissat B."/>
            <person name="Grigoriev I.V."/>
            <person name="Hibbett D.S."/>
            <person name="Martin F."/>
            <person name="Nordberg H.P."/>
            <person name="Cantor M.N."/>
            <person name="Hua S.X."/>
        </authorList>
    </citation>
    <scope>NUCLEOTIDE SEQUENCE [LARGE SCALE GENOMIC DNA]</scope>
    <source>
        <strain evidence="8 9">Zn</strain>
    </source>
</reference>
<evidence type="ECO:0000313" key="8">
    <source>
        <dbReference type="EMBL" id="KIM96063.1"/>
    </source>
</evidence>
<dbReference type="HOGENOM" id="CLU_013253_0_1_1"/>
<keyword evidence="6" id="KW-0732">Signal</keyword>
<gene>
    <name evidence="8" type="ORF">OIDMADRAFT_170722</name>
</gene>
<evidence type="ECO:0000256" key="4">
    <source>
        <dbReference type="ARBA" id="ARBA00022801"/>
    </source>
</evidence>
<dbReference type="CDD" id="cd06097">
    <property type="entry name" value="Aspergillopepsin_like"/>
    <property type="match status" value="1"/>
</dbReference>
<feature type="signal peptide" evidence="6">
    <location>
        <begin position="1"/>
        <end position="16"/>
    </location>
</feature>
<dbReference type="SUPFAM" id="SSF50630">
    <property type="entry name" value="Acid proteases"/>
    <property type="match status" value="1"/>
</dbReference>
<proteinExistence type="inferred from homology"/>
<accession>A0A0C3CAW2</accession>
<dbReference type="Proteomes" id="UP000054321">
    <property type="component" value="Unassembled WGS sequence"/>
</dbReference>
<feature type="chain" id="PRO_5002162575" description="Peptidase A1 domain-containing protein" evidence="6">
    <location>
        <begin position="17"/>
        <end position="402"/>
    </location>
</feature>
<dbReference type="PANTHER" id="PTHR47966:SF2">
    <property type="entry name" value="ASPERGILLOPEPSIN-1-RELATED"/>
    <property type="match status" value="1"/>
</dbReference>
<dbReference type="InterPro" id="IPR021109">
    <property type="entry name" value="Peptidase_aspartic_dom_sf"/>
</dbReference>
<protein>
    <recommendedName>
        <fullName evidence="7">Peptidase A1 domain-containing protein</fullName>
    </recommendedName>
</protein>
<dbReference type="PRINTS" id="PR00792">
    <property type="entry name" value="PEPSIN"/>
</dbReference>